<dbReference type="InterPro" id="IPR004839">
    <property type="entry name" value="Aminotransferase_I/II_large"/>
</dbReference>
<dbReference type="PANTHER" id="PTHR42832:SF3">
    <property type="entry name" value="L-GLUTAMINE--4-(METHYLSULFANYL)-2-OXOBUTANOATE AMINOTRANSFERASE"/>
    <property type="match status" value="1"/>
</dbReference>
<sequence>MNPGLAALQPYPFERLRALTANVSRADVSPLTLTIGEPQHAPPPDVIEALSRALDGVSRYPLTASSDALRGAIARWLEARFGLEHVDSSAQVLPVNGTREALFAIAQVLVSPGSPGQVIAPNPFYQIYEGAALLAGTKPRFVGVSAENGFLPDFSALTADDWQACELLYLCTPGNPAGAVIPEAQLQALIRLAEEYDFMIASDECYSEIYPDEAQPPVGILQAAHAMGNTDFKHCLAFHSLSKRSSLPGLRSGFVAGDADVLKQFLRYRTYHGCAMPPHHQVASIHAWSDETHVVANRALYREKFDRVLPILEPVLAVARPEAGFYLWPETAGDDEAFAVHLLEQCNVSVLPGRYLGRDVDGVNPGAGRARLALVAELEQCVEAAHRIADCLCRG</sequence>
<dbReference type="NCBIfam" id="TIGR03538">
    <property type="entry name" value="DapC_gpp"/>
    <property type="match status" value="1"/>
</dbReference>
<dbReference type="Gene3D" id="3.90.1150.10">
    <property type="entry name" value="Aspartate Aminotransferase, domain 1"/>
    <property type="match status" value="1"/>
</dbReference>
<evidence type="ECO:0000259" key="4">
    <source>
        <dbReference type="Pfam" id="PF00155"/>
    </source>
</evidence>
<name>B8KYA4_9GAMM</name>
<dbReference type="CDD" id="cd00609">
    <property type="entry name" value="AAT_like"/>
    <property type="match status" value="1"/>
</dbReference>
<dbReference type="Gene3D" id="3.40.640.10">
    <property type="entry name" value="Type I PLP-dependent aspartate aminotransferase-like (Major domain)"/>
    <property type="match status" value="1"/>
</dbReference>
<keyword evidence="3 5" id="KW-0808">Transferase</keyword>
<accession>B8KYA4</accession>
<evidence type="ECO:0000256" key="1">
    <source>
        <dbReference type="ARBA" id="ARBA00001933"/>
    </source>
</evidence>
<dbReference type="GO" id="GO:0009016">
    <property type="term" value="F:succinyldiaminopimelate transaminase activity"/>
    <property type="evidence" value="ECO:0007669"/>
    <property type="project" value="UniProtKB-EC"/>
</dbReference>
<dbReference type="RefSeq" id="WP_009019215.1">
    <property type="nucleotide sequence ID" value="NZ_DS999411.1"/>
</dbReference>
<dbReference type="PANTHER" id="PTHR42832">
    <property type="entry name" value="AMINO ACID AMINOTRANSFERASE"/>
    <property type="match status" value="1"/>
</dbReference>
<dbReference type="Pfam" id="PF00155">
    <property type="entry name" value="Aminotran_1_2"/>
    <property type="match status" value="1"/>
</dbReference>
<dbReference type="EMBL" id="DS999411">
    <property type="protein sequence ID" value="EED34467.1"/>
    <property type="molecule type" value="Genomic_DNA"/>
</dbReference>
<comment type="cofactor">
    <cofactor evidence="1">
        <name>pyridoxal 5'-phosphate</name>
        <dbReference type="ChEBI" id="CHEBI:597326"/>
    </cofactor>
</comment>
<dbReference type="EC" id="2.6.1.17" evidence="5"/>
<dbReference type="InterPro" id="IPR015422">
    <property type="entry name" value="PyrdxlP-dep_Trfase_small"/>
</dbReference>
<dbReference type="eggNOG" id="COG0436">
    <property type="taxonomic scope" value="Bacteria"/>
</dbReference>
<proteinExistence type="predicted"/>
<organism evidence="5 6">
    <name type="scientific">Luminiphilus syltensis NOR5-1B</name>
    <dbReference type="NCBI Taxonomy" id="565045"/>
    <lineage>
        <taxon>Bacteria</taxon>
        <taxon>Pseudomonadati</taxon>
        <taxon>Pseudomonadota</taxon>
        <taxon>Gammaproteobacteria</taxon>
        <taxon>Cellvibrionales</taxon>
        <taxon>Halieaceae</taxon>
        <taxon>Luminiphilus</taxon>
    </lineage>
</organism>
<dbReference type="STRING" id="565045.NOR51B_404"/>
<keyword evidence="2 5" id="KW-0032">Aminotransferase</keyword>
<evidence type="ECO:0000313" key="6">
    <source>
        <dbReference type="Proteomes" id="UP000004699"/>
    </source>
</evidence>
<gene>
    <name evidence="5" type="primary">dapC</name>
    <name evidence="5" type="ORF">NOR51B_404</name>
</gene>
<dbReference type="InterPro" id="IPR015424">
    <property type="entry name" value="PyrdxlP-dep_Trfase"/>
</dbReference>
<dbReference type="OrthoDB" id="9813612at2"/>
<evidence type="ECO:0000256" key="3">
    <source>
        <dbReference type="ARBA" id="ARBA00022679"/>
    </source>
</evidence>
<dbReference type="GO" id="GO:0009089">
    <property type="term" value="P:lysine biosynthetic process via diaminopimelate"/>
    <property type="evidence" value="ECO:0007669"/>
    <property type="project" value="InterPro"/>
</dbReference>
<dbReference type="GO" id="GO:0030170">
    <property type="term" value="F:pyridoxal phosphate binding"/>
    <property type="evidence" value="ECO:0007669"/>
    <property type="project" value="InterPro"/>
</dbReference>
<dbReference type="Proteomes" id="UP000004699">
    <property type="component" value="Unassembled WGS sequence"/>
</dbReference>
<dbReference type="HOGENOM" id="CLU_017584_4_5_6"/>
<dbReference type="InterPro" id="IPR019878">
    <property type="entry name" value="DapC_beta/gammaproteobac"/>
</dbReference>
<dbReference type="InterPro" id="IPR015421">
    <property type="entry name" value="PyrdxlP-dep_Trfase_major"/>
</dbReference>
<reference evidence="6" key="1">
    <citation type="journal article" date="2013" name="BMC Microbiol.">
        <title>Taxonomy and evolution of bacteriochlorophyll a-containing members of the OM60/NOR5 clade of marine gammaproteobacteria: description of Luminiphilus syltensis gen. nov., sp. nov., reclassification of Haliea rubra as Pseudohaliea rubra gen. nov., comb. nov., and emendation of Chromatocurvus halotolerans.</title>
        <authorList>
            <person name="Spring S."/>
            <person name="Riedel T."/>
            <person name="Sproer C."/>
            <person name="Yan S."/>
            <person name="Harder J."/>
            <person name="Fuchs B.M."/>
        </authorList>
    </citation>
    <scope>NUCLEOTIDE SEQUENCE [LARGE SCALE GENOMIC DNA]</scope>
    <source>
        <strain evidence="6">NOR51-B</strain>
    </source>
</reference>
<dbReference type="SUPFAM" id="SSF53383">
    <property type="entry name" value="PLP-dependent transferases"/>
    <property type="match status" value="1"/>
</dbReference>
<protein>
    <submittedName>
        <fullName evidence="5">Succinyldiaminopimelate transaminase</fullName>
        <ecNumber evidence="5">2.6.1.17</ecNumber>
    </submittedName>
</protein>
<feature type="domain" description="Aminotransferase class I/classII large" evidence="4">
    <location>
        <begin position="31"/>
        <end position="385"/>
    </location>
</feature>
<dbReference type="AlphaFoldDB" id="B8KYA4"/>
<dbReference type="InterPro" id="IPR050881">
    <property type="entry name" value="LL-DAP_aminotransferase"/>
</dbReference>
<keyword evidence="6" id="KW-1185">Reference proteome</keyword>
<evidence type="ECO:0000313" key="5">
    <source>
        <dbReference type="EMBL" id="EED34467.1"/>
    </source>
</evidence>
<evidence type="ECO:0000256" key="2">
    <source>
        <dbReference type="ARBA" id="ARBA00022576"/>
    </source>
</evidence>